<protein>
    <submittedName>
        <fullName evidence="1">Uncharacterized protein</fullName>
    </submittedName>
</protein>
<proteinExistence type="predicted"/>
<organism evidence="1 2">
    <name type="scientific">Nezara viridula</name>
    <name type="common">Southern green stink bug</name>
    <name type="synonym">Cimex viridulus</name>
    <dbReference type="NCBI Taxonomy" id="85310"/>
    <lineage>
        <taxon>Eukaryota</taxon>
        <taxon>Metazoa</taxon>
        <taxon>Ecdysozoa</taxon>
        <taxon>Arthropoda</taxon>
        <taxon>Hexapoda</taxon>
        <taxon>Insecta</taxon>
        <taxon>Pterygota</taxon>
        <taxon>Neoptera</taxon>
        <taxon>Paraneoptera</taxon>
        <taxon>Hemiptera</taxon>
        <taxon>Heteroptera</taxon>
        <taxon>Panheteroptera</taxon>
        <taxon>Pentatomomorpha</taxon>
        <taxon>Pentatomoidea</taxon>
        <taxon>Pentatomidae</taxon>
        <taxon>Pentatominae</taxon>
        <taxon>Nezara</taxon>
    </lineage>
</organism>
<sequence length="274" mass="29778">MKQEPSIRTTRGIVLGSSGSDGDYSASFYGKSDGLSYSPDLGQYGSGGGYNIGSGIFNVMEENNPIHSFGDGSVGGHNFVRHAIGEYYNGGLSQAGLPLGEGSIDGHHFELGGVGGIINHNVIGRHYETNYEGGGNNGYAGEYEGGYDASSLSLKTHGEPYVHETTKAVPVQKTLNIPVHHPVHQAIGIPIPIKVPVPYTIKIPIPVQVEKTVNVPVEKVTHYPVEKPVPVKVVKKIPVPYSKPYPVPYPVYKVRYVYHTKKINHGHHRHDHHY</sequence>
<keyword evidence="2" id="KW-1185">Reference proteome</keyword>
<reference evidence="1" key="1">
    <citation type="submission" date="2022-01" db="EMBL/GenBank/DDBJ databases">
        <authorList>
            <person name="King R."/>
        </authorList>
    </citation>
    <scope>NUCLEOTIDE SEQUENCE</scope>
</reference>
<accession>A0A9P0GZZ7</accession>
<dbReference type="EMBL" id="OV725077">
    <property type="protein sequence ID" value="CAH1389746.1"/>
    <property type="molecule type" value="Genomic_DNA"/>
</dbReference>
<evidence type="ECO:0000313" key="1">
    <source>
        <dbReference type="EMBL" id="CAH1389746.1"/>
    </source>
</evidence>
<dbReference type="Proteomes" id="UP001152798">
    <property type="component" value="Chromosome 1"/>
</dbReference>
<name>A0A9P0GZZ7_NEZVI</name>
<dbReference type="AlphaFoldDB" id="A0A9P0GZZ7"/>
<gene>
    <name evidence="1" type="ORF">NEZAVI_LOCUS1079</name>
</gene>
<dbReference type="OrthoDB" id="6630507at2759"/>
<evidence type="ECO:0000313" key="2">
    <source>
        <dbReference type="Proteomes" id="UP001152798"/>
    </source>
</evidence>